<evidence type="ECO:0000313" key="9">
    <source>
        <dbReference type="Proteomes" id="UP000518266"/>
    </source>
</evidence>
<keyword evidence="9" id="KW-1185">Reference proteome</keyword>
<dbReference type="GO" id="GO:0099536">
    <property type="term" value="P:synaptic signaling"/>
    <property type="evidence" value="ECO:0007669"/>
    <property type="project" value="TreeGrafter"/>
</dbReference>
<dbReference type="Pfam" id="PF09068">
    <property type="entry name" value="EF-hand_2"/>
    <property type="match status" value="1"/>
</dbReference>
<dbReference type="AlphaFoldDB" id="A0A7J5YLV8"/>
<evidence type="ECO:0000259" key="7">
    <source>
        <dbReference type="PROSITE" id="PS50135"/>
    </source>
</evidence>
<dbReference type="SMART" id="SM00291">
    <property type="entry name" value="ZnF_ZZ"/>
    <property type="match status" value="1"/>
</dbReference>
<dbReference type="CDD" id="cd02334">
    <property type="entry name" value="ZZ_dystrophin"/>
    <property type="match status" value="1"/>
</dbReference>
<evidence type="ECO:0000256" key="1">
    <source>
        <dbReference type="ARBA" id="ARBA00022723"/>
    </source>
</evidence>
<dbReference type="GO" id="GO:0045202">
    <property type="term" value="C:synapse"/>
    <property type="evidence" value="ECO:0007669"/>
    <property type="project" value="TreeGrafter"/>
</dbReference>
<dbReference type="SUPFAM" id="SSF57850">
    <property type="entry name" value="RING/U-box"/>
    <property type="match status" value="1"/>
</dbReference>
<dbReference type="InterPro" id="IPR015153">
    <property type="entry name" value="EF-hand_dom_typ1"/>
</dbReference>
<dbReference type="InterPro" id="IPR050774">
    <property type="entry name" value="KCMF1/Dystrophin"/>
</dbReference>
<dbReference type="PROSITE" id="PS01357">
    <property type="entry name" value="ZF_ZZ_1"/>
    <property type="match status" value="1"/>
</dbReference>
<protein>
    <recommendedName>
        <fullName evidence="7">ZZ-type domain-containing protein</fullName>
    </recommendedName>
</protein>
<feature type="domain" description="ZZ-type" evidence="7">
    <location>
        <begin position="401"/>
        <end position="457"/>
    </location>
</feature>
<dbReference type="Gene3D" id="3.30.60.90">
    <property type="match status" value="1"/>
</dbReference>
<dbReference type="OrthoDB" id="6019271at2759"/>
<feature type="region of interest" description="Disordered" evidence="6">
    <location>
        <begin position="152"/>
        <end position="175"/>
    </location>
</feature>
<keyword evidence="3" id="KW-0862">Zinc</keyword>
<dbReference type="PANTHER" id="PTHR12268">
    <property type="entry name" value="E3 UBIQUITIN-PROTEIN LIGASE KCMF1"/>
    <property type="match status" value="1"/>
</dbReference>
<dbReference type="GO" id="GO:0008270">
    <property type="term" value="F:zinc ion binding"/>
    <property type="evidence" value="ECO:0007669"/>
    <property type="project" value="UniProtKB-KW"/>
</dbReference>
<sequence>MPRFTHIEPVVGQIECLKGHSSERIPTFLPIKNVQMSHVCEEHCRLESLYLVTKQVEILQTGQSNKSLRFQLKADVEPEHQPPQSALTAEGVVSDHKRHILPSEVQLLQLLQPRQGGGVNLRDVVHLQEQVGDVRRNRRDPAQVLGATRQTPLSLSPGWRGGRTDKERSDFSFKNSPLHHGISHRMVMEEGGQRDRGRGTPVAETEGRHILVELGEQNLDAIVLSTYRTACKIRFIQKRCNLHLIDIYNVIEAVRDAGLNAVELNAGISVTRLENLVFSLFNQLSKRLPTTHNINQRESAVLLVEFLLAAIDSEPDSRLTVLSVKAMLAILCGGKLVSDSNGVLVLSKFDSFLREALKLPTAAHEGPRVMLNMFLDIVNDPPPCLVWLPLLHRMANVEHVHHPVSCSYCRGNGMTGFRYRCLRCRGYQLCQNCFWHGNASSSHSNQHQMKEHSSWKSSATKLGRALSRTLGCGSSREPPHPIYPEEPEQTLNLSNIVPCRPIGNTSEAMLLSSQVPESSKSLAAAQRMNEEHALIAAYVNRLQSPSSADSPSRADEEHKLIARYTSRLAENDSAAVIPNRSINFDVNKQKRNSLLSWSAKTEILAEIKSLRVEHDAACQASPEIGGSNPTLLAELRLLRQRKDELEQRMSSLQESRRELMVQLEGLMKLLKAQAAGSSHASPSRPSPSTVRSVAAASPHAHILTRWGGRDVQEAFAQGPRRNLRNDLLVAADSITNTVSSLVKELHSDDVREEEERLLNGKDRVLFLTRREHFLNFWQRPVALDLAPHKHLLTNFLSLFSRIKRSQDKQKHLSVYVYGPAEMISFNGMLPAVG</sequence>
<evidence type="ECO:0000256" key="4">
    <source>
        <dbReference type="PROSITE-ProRule" id="PRU00228"/>
    </source>
</evidence>
<evidence type="ECO:0000256" key="2">
    <source>
        <dbReference type="ARBA" id="ARBA00022771"/>
    </source>
</evidence>
<dbReference type="EMBL" id="JAAKFY010000011">
    <property type="protein sequence ID" value="KAF3850153.1"/>
    <property type="molecule type" value="Genomic_DNA"/>
</dbReference>
<dbReference type="InterPro" id="IPR015154">
    <property type="entry name" value="EF-hand_dom_typ2"/>
</dbReference>
<evidence type="ECO:0000313" key="8">
    <source>
        <dbReference type="EMBL" id="KAF3850153.1"/>
    </source>
</evidence>
<dbReference type="InterPro" id="IPR043145">
    <property type="entry name" value="Znf_ZZ_sf"/>
</dbReference>
<reference evidence="8 9" key="1">
    <citation type="submission" date="2020-03" db="EMBL/GenBank/DDBJ databases">
        <title>Dissostichus mawsoni Genome sequencing and assembly.</title>
        <authorList>
            <person name="Park H."/>
        </authorList>
    </citation>
    <scope>NUCLEOTIDE SEQUENCE [LARGE SCALE GENOMIC DNA]</scope>
    <source>
        <strain evidence="8">DM0001</strain>
        <tissue evidence="8">Muscle</tissue>
    </source>
</reference>
<dbReference type="PANTHER" id="PTHR12268:SF22">
    <property type="entry name" value="DYSTROBREVIN BETA"/>
    <property type="match status" value="1"/>
</dbReference>
<keyword evidence="5" id="KW-0175">Coiled coil</keyword>
<feature type="compositionally biased region" description="Basic and acidic residues" evidence="6">
    <location>
        <begin position="162"/>
        <end position="171"/>
    </location>
</feature>
<proteinExistence type="predicted"/>
<accession>A0A7J5YLV8</accession>
<dbReference type="Pfam" id="PF09069">
    <property type="entry name" value="EF-hand_3"/>
    <property type="match status" value="1"/>
</dbReference>
<dbReference type="InterPro" id="IPR011992">
    <property type="entry name" value="EF-hand-dom_pair"/>
</dbReference>
<comment type="caution">
    <text evidence="8">The sequence shown here is derived from an EMBL/GenBank/DDBJ whole genome shotgun (WGS) entry which is preliminary data.</text>
</comment>
<keyword evidence="1" id="KW-0479">Metal-binding</keyword>
<feature type="compositionally biased region" description="Low complexity" evidence="6">
    <location>
        <begin position="674"/>
        <end position="693"/>
    </location>
</feature>
<organism evidence="8 9">
    <name type="scientific">Dissostichus mawsoni</name>
    <name type="common">Antarctic cod</name>
    <dbReference type="NCBI Taxonomy" id="36200"/>
    <lineage>
        <taxon>Eukaryota</taxon>
        <taxon>Metazoa</taxon>
        <taxon>Chordata</taxon>
        <taxon>Craniata</taxon>
        <taxon>Vertebrata</taxon>
        <taxon>Euteleostomi</taxon>
        <taxon>Actinopterygii</taxon>
        <taxon>Neopterygii</taxon>
        <taxon>Teleostei</taxon>
        <taxon>Neoteleostei</taxon>
        <taxon>Acanthomorphata</taxon>
        <taxon>Eupercaria</taxon>
        <taxon>Perciformes</taxon>
        <taxon>Notothenioidei</taxon>
        <taxon>Nototheniidae</taxon>
        <taxon>Dissostichus</taxon>
    </lineage>
</organism>
<feature type="region of interest" description="Disordered" evidence="6">
    <location>
        <begin position="674"/>
        <end position="694"/>
    </location>
</feature>
<dbReference type="Proteomes" id="UP000518266">
    <property type="component" value="Unassembled WGS sequence"/>
</dbReference>
<keyword evidence="2 4" id="KW-0863">Zinc-finger</keyword>
<evidence type="ECO:0000256" key="5">
    <source>
        <dbReference type="SAM" id="Coils"/>
    </source>
</evidence>
<gene>
    <name evidence="8" type="ORF">F7725_019872</name>
</gene>
<evidence type="ECO:0000256" key="3">
    <source>
        <dbReference type="ARBA" id="ARBA00022833"/>
    </source>
</evidence>
<evidence type="ECO:0000256" key="6">
    <source>
        <dbReference type="SAM" id="MobiDB-lite"/>
    </source>
</evidence>
<dbReference type="Pfam" id="PF00569">
    <property type="entry name" value="ZZ"/>
    <property type="match status" value="1"/>
</dbReference>
<dbReference type="SUPFAM" id="SSF47473">
    <property type="entry name" value="EF-hand"/>
    <property type="match status" value="2"/>
</dbReference>
<dbReference type="PROSITE" id="PS50135">
    <property type="entry name" value="ZF_ZZ_2"/>
    <property type="match status" value="1"/>
</dbReference>
<name>A0A7J5YLV8_DISMA</name>
<feature type="coiled-coil region" evidence="5">
    <location>
        <begin position="628"/>
        <end position="662"/>
    </location>
</feature>
<dbReference type="Gene3D" id="1.10.238.10">
    <property type="entry name" value="EF-hand"/>
    <property type="match status" value="1"/>
</dbReference>
<dbReference type="GO" id="GO:0005886">
    <property type="term" value="C:plasma membrane"/>
    <property type="evidence" value="ECO:0007669"/>
    <property type="project" value="TreeGrafter"/>
</dbReference>
<dbReference type="InterPro" id="IPR000433">
    <property type="entry name" value="Znf_ZZ"/>
</dbReference>